<evidence type="ECO:0000313" key="3">
    <source>
        <dbReference type="Proteomes" id="UP000325289"/>
    </source>
</evidence>
<dbReference type="InterPro" id="IPR051531">
    <property type="entry name" value="N-acetyltransferase"/>
</dbReference>
<dbReference type="RefSeq" id="WP_149756345.1">
    <property type="nucleotide sequence ID" value="NZ_FOMS01000007.1"/>
</dbReference>
<sequence>MQQIVAAPPPPGFARSRAPALTTERLHLRPLYDSDAEAIARALSDPQVARWMTNVPFPYTLEDARQFLSLERGSSTWKVWAICPGAGALAGVIGLEDEFGYWLGRDHWGRGYMSEAARAVVDWHFRHPGAEPLISGHFEGNNRSGRVLRKLGFSYYGRPVAKETRSFGTVTLHRMLLAPEQWHALNPVHLRSKRLLLRPLWPDDAAALARIGGDPAVAPMMLSMSVPWPETEARKWIEGGRWRGTPQFRFAIEDTEGRLIGSVGLAQGATLHYMLSADVAGQGYATEAVRTLLAWVFSRFGLAEIVADHFDDNPASGRVLSKLGFRVSGSGTGTSRARLEPAPNTLYRLSRDDFAGSTP</sequence>
<reference evidence="2 3" key="1">
    <citation type="submission" date="2016-10" db="EMBL/GenBank/DDBJ databases">
        <authorList>
            <person name="Varghese N."/>
            <person name="Submissions S."/>
        </authorList>
    </citation>
    <scope>NUCLEOTIDE SEQUENCE [LARGE SCALE GENOMIC DNA]</scope>
    <source>
        <strain evidence="3">YIM D21,KCTC 23444,ACCC 10710</strain>
    </source>
</reference>
<accession>A0A1I1YW07</accession>
<gene>
    <name evidence="2" type="ORF">SAMN04515678_107242</name>
</gene>
<dbReference type="InterPro" id="IPR000182">
    <property type="entry name" value="GNAT_dom"/>
</dbReference>
<dbReference type="AlphaFoldDB" id="A0A1I1YW07"/>
<dbReference type="SUPFAM" id="SSF55729">
    <property type="entry name" value="Acyl-CoA N-acyltransferases (Nat)"/>
    <property type="match status" value="2"/>
</dbReference>
<dbReference type="PROSITE" id="PS51186">
    <property type="entry name" value="GNAT"/>
    <property type="match status" value="2"/>
</dbReference>
<dbReference type="Pfam" id="PF13302">
    <property type="entry name" value="Acetyltransf_3"/>
    <property type="match status" value="2"/>
</dbReference>
<evidence type="ECO:0000313" key="2">
    <source>
        <dbReference type="EMBL" id="SFE23659.1"/>
    </source>
</evidence>
<keyword evidence="3" id="KW-1185">Reference proteome</keyword>
<dbReference type="Gene3D" id="3.40.630.30">
    <property type="match status" value="2"/>
</dbReference>
<dbReference type="GO" id="GO:0016747">
    <property type="term" value="F:acyltransferase activity, transferring groups other than amino-acyl groups"/>
    <property type="evidence" value="ECO:0007669"/>
    <property type="project" value="InterPro"/>
</dbReference>
<organism evidence="2 3">
    <name type="scientific">Roseivivax sediminis</name>
    <dbReference type="NCBI Taxonomy" id="936889"/>
    <lineage>
        <taxon>Bacteria</taxon>
        <taxon>Pseudomonadati</taxon>
        <taxon>Pseudomonadota</taxon>
        <taxon>Alphaproteobacteria</taxon>
        <taxon>Rhodobacterales</taxon>
        <taxon>Roseobacteraceae</taxon>
        <taxon>Roseivivax</taxon>
    </lineage>
</organism>
<proteinExistence type="predicted"/>
<feature type="domain" description="N-acetyltransferase" evidence="1">
    <location>
        <begin position="26"/>
        <end position="177"/>
    </location>
</feature>
<dbReference type="PANTHER" id="PTHR43792">
    <property type="entry name" value="GNAT FAMILY, PUTATIVE (AFU_ORTHOLOGUE AFUA_3G00765)-RELATED-RELATED"/>
    <property type="match status" value="1"/>
</dbReference>
<dbReference type="Proteomes" id="UP000325289">
    <property type="component" value="Unassembled WGS sequence"/>
</dbReference>
<protein>
    <submittedName>
        <fullName evidence="2">Protein N-acetyltransferase, RimJ/RimL family</fullName>
    </submittedName>
</protein>
<dbReference type="EMBL" id="FOMS01000007">
    <property type="protein sequence ID" value="SFE23659.1"/>
    <property type="molecule type" value="Genomic_DNA"/>
</dbReference>
<dbReference type="InterPro" id="IPR016181">
    <property type="entry name" value="Acyl_CoA_acyltransferase"/>
</dbReference>
<feature type="domain" description="N-acetyltransferase" evidence="1">
    <location>
        <begin position="195"/>
        <end position="352"/>
    </location>
</feature>
<keyword evidence="2" id="KW-0808">Transferase</keyword>
<name>A0A1I1YW07_9RHOB</name>
<evidence type="ECO:0000259" key="1">
    <source>
        <dbReference type="PROSITE" id="PS51186"/>
    </source>
</evidence>
<dbReference type="OrthoDB" id="9804153at2"/>